<reference evidence="7" key="1">
    <citation type="journal article" date="2019" name="Gigascience">
        <title>De novo genome assembly of the endangered Acer yangbiense, a plant species with extremely small populations endemic to Yunnan Province, China.</title>
        <authorList>
            <person name="Yang J."/>
            <person name="Wariss H.M."/>
            <person name="Tao L."/>
            <person name="Zhang R."/>
            <person name="Yun Q."/>
            <person name="Hollingsworth P."/>
            <person name="Dao Z."/>
            <person name="Luo G."/>
            <person name="Guo H."/>
            <person name="Ma Y."/>
            <person name="Sun W."/>
        </authorList>
    </citation>
    <scope>NUCLEOTIDE SEQUENCE [LARGE SCALE GENOMIC DNA]</scope>
    <source>
        <strain evidence="7">cv. Malutang</strain>
    </source>
</reference>
<feature type="domain" description="Disease resistance protein At4g27190-like leucine-rich repeats" evidence="5">
    <location>
        <begin position="31"/>
        <end position="130"/>
    </location>
</feature>
<dbReference type="InterPro" id="IPR050905">
    <property type="entry name" value="Plant_NBS-LRR"/>
</dbReference>
<dbReference type="SUPFAM" id="SSF52058">
    <property type="entry name" value="L domain-like"/>
    <property type="match status" value="1"/>
</dbReference>
<dbReference type="Pfam" id="PF16987">
    <property type="entry name" value="KIX_2"/>
    <property type="match status" value="1"/>
</dbReference>
<feature type="domain" description="Disease resistance protein At4g27190-like leucine-rich repeats" evidence="5">
    <location>
        <begin position="266"/>
        <end position="360"/>
    </location>
</feature>
<evidence type="ECO:0000256" key="2">
    <source>
        <dbReference type="ARBA" id="ARBA00022821"/>
    </source>
</evidence>
<dbReference type="GO" id="GO:0006355">
    <property type="term" value="P:regulation of DNA-templated transcription"/>
    <property type="evidence" value="ECO:0007669"/>
    <property type="project" value="InterPro"/>
</dbReference>
<dbReference type="GO" id="GO:0005634">
    <property type="term" value="C:nucleus"/>
    <property type="evidence" value="ECO:0007669"/>
    <property type="project" value="UniProtKB-SubCell"/>
</dbReference>
<comment type="caution">
    <text evidence="6">The sequence shown here is derived from an EMBL/GenBank/DDBJ whole genome shotgun (WGS) entry which is preliminary data.</text>
</comment>
<evidence type="ECO:0000259" key="5">
    <source>
        <dbReference type="Pfam" id="PF23247"/>
    </source>
</evidence>
<evidence type="ECO:0000259" key="4">
    <source>
        <dbReference type="Pfam" id="PF16987"/>
    </source>
</evidence>
<feature type="domain" description="Mediator complex subunit 15 KIX" evidence="4">
    <location>
        <begin position="578"/>
        <end position="652"/>
    </location>
</feature>
<comment type="subcellular location">
    <subcellularLocation>
        <location evidence="1">Nucleus</location>
    </subcellularLocation>
</comment>
<name>A0A5C7ILF2_9ROSI</name>
<evidence type="ECO:0000313" key="6">
    <source>
        <dbReference type="EMBL" id="TXG69452.1"/>
    </source>
</evidence>
<dbReference type="OrthoDB" id="1898799at2759"/>
<evidence type="ECO:0000256" key="1">
    <source>
        <dbReference type="ARBA" id="ARBA00004123"/>
    </source>
</evidence>
<dbReference type="FunFam" id="1.10.246.20:FF:000003">
    <property type="entry name" value="Mediator of RNA polymerase II transcription subunit 15a"/>
    <property type="match status" value="1"/>
</dbReference>
<dbReference type="InterPro" id="IPR036546">
    <property type="entry name" value="MED15_KIX"/>
</dbReference>
<feature type="domain" description="Disease resistance protein At4g27190-like leucine-rich repeats" evidence="5">
    <location>
        <begin position="153"/>
        <end position="229"/>
    </location>
</feature>
<evidence type="ECO:0000313" key="7">
    <source>
        <dbReference type="Proteomes" id="UP000323000"/>
    </source>
</evidence>
<keyword evidence="7" id="KW-1185">Reference proteome</keyword>
<dbReference type="EMBL" id="VAHF01000002">
    <property type="protein sequence ID" value="TXG69452.1"/>
    <property type="molecule type" value="Genomic_DNA"/>
</dbReference>
<dbReference type="InterPro" id="IPR032675">
    <property type="entry name" value="LRR_dom_sf"/>
</dbReference>
<proteinExistence type="predicted"/>
<organism evidence="6 7">
    <name type="scientific">Acer yangbiense</name>
    <dbReference type="NCBI Taxonomy" id="1000413"/>
    <lineage>
        <taxon>Eukaryota</taxon>
        <taxon>Viridiplantae</taxon>
        <taxon>Streptophyta</taxon>
        <taxon>Embryophyta</taxon>
        <taxon>Tracheophyta</taxon>
        <taxon>Spermatophyta</taxon>
        <taxon>Magnoliopsida</taxon>
        <taxon>eudicotyledons</taxon>
        <taxon>Gunneridae</taxon>
        <taxon>Pentapetalae</taxon>
        <taxon>rosids</taxon>
        <taxon>malvids</taxon>
        <taxon>Sapindales</taxon>
        <taxon>Sapindaceae</taxon>
        <taxon>Hippocastanoideae</taxon>
        <taxon>Acereae</taxon>
        <taxon>Acer</taxon>
    </lineage>
</organism>
<dbReference type="Proteomes" id="UP000323000">
    <property type="component" value="Chromosome 2"/>
</dbReference>
<dbReference type="InterPro" id="IPR057135">
    <property type="entry name" value="At4g27190-like_LRR"/>
</dbReference>
<dbReference type="Gene3D" id="1.10.246.20">
    <property type="entry name" value="Coactivator CBP, KIX domain"/>
    <property type="match status" value="1"/>
</dbReference>
<sequence length="681" mass="79323">MTDFTVQGNSDLVYIVDSSKQSEPCDAFPRLETLSIRNVISLEKICHGELMPNSFCQLRNIKVEHCDKLKNFFSFSIASHLSELQEIEVTDCESMEEFFTMGRRNEVIVLDQLQFLRLTNLPKLRRFYSEAEVASTSDTPMSFFDGKVEVPNLKTLELRKINVDKIWHNQLSLMPNSFCRLRKIKVEHCDKLKNFFSFSIASRLSQLQVIEVIDCENMEDFFTMGRRNDLRRFCSEAEVASSLDQEKRMLDTPMSFFDGKVEFPNLKTLELRKMNVDKMWHNQLSSMSSCFQNLTNLVISDCCNLKYIFASSTLRSFVQLQCLEVCNCKVLEEIIRIDDLGNNVELPSLKKLLIEGCHEMKVFIFNDKFNVTRREIDINISKFWLQQLCLQIEAPNLKTLELHKMNVDKMWHNQLSSMPSCFQNLTDLVISSCCNLKYIFASSTLTSFVQLQRLEIRNCKVLEEIIRIDDLKKNVELLSLKKLSIEKCPEMKAFIFGDKDFCSGNIHNFNFPSLEIFIVFECFEMNIFSSVKASTPMLREMELDFIIYDCEGDVNITIQHIHENEPTSPLGESSMDADDWRNQLLLDSRRRIINKILDTLKRHHPFSGPEGLKELRKVAVTFEKKIYTCASNQSDYLSRISLKMLSLETKSQDISLKLPSCLNKTQADWTLEDLREFFERR</sequence>
<dbReference type="Gene3D" id="3.80.10.10">
    <property type="entry name" value="Ribonuclease Inhibitor"/>
    <property type="match status" value="3"/>
</dbReference>
<dbReference type="AlphaFoldDB" id="A0A5C7ILF2"/>
<feature type="domain" description="Disease resistance protein At4g27190-like leucine-rich repeats" evidence="5">
    <location>
        <begin position="397"/>
        <end position="541"/>
    </location>
</feature>
<dbReference type="PANTHER" id="PTHR33463:SF203">
    <property type="entry name" value="AAA+ ATPASE DOMAIN-CONTAINING PROTEIN"/>
    <property type="match status" value="1"/>
</dbReference>
<dbReference type="PANTHER" id="PTHR33463">
    <property type="entry name" value="NB-ARC DOMAIN-CONTAINING PROTEIN-RELATED"/>
    <property type="match status" value="1"/>
</dbReference>
<dbReference type="GO" id="GO:0003712">
    <property type="term" value="F:transcription coregulator activity"/>
    <property type="evidence" value="ECO:0007669"/>
    <property type="project" value="InterPro"/>
</dbReference>
<protein>
    <submittedName>
        <fullName evidence="6">Uncharacterized protein</fullName>
    </submittedName>
</protein>
<accession>A0A5C7ILF2</accession>
<evidence type="ECO:0000256" key="3">
    <source>
        <dbReference type="ARBA" id="ARBA00023242"/>
    </source>
</evidence>
<dbReference type="InterPro" id="IPR036529">
    <property type="entry name" value="KIX_dom_sf"/>
</dbReference>
<gene>
    <name evidence="6" type="ORF">EZV62_004387</name>
</gene>
<keyword evidence="2" id="KW-0611">Plant defense</keyword>
<dbReference type="Pfam" id="PF23247">
    <property type="entry name" value="LRR_RPS2"/>
    <property type="match status" value="4"/>
</dbReference>
<keyword evidence="3" id="KW-0539">Nucleus</keyword>